<dbReference type="EC" id="5.3.1.24" evidence="4 10"/>
<dbReference type="GO" id="GO:0004640">
    <property type="term" value="F:phosphoribosylanthranilate isomerase activity"/>
    <property type="evidence" value="ECO:0007669"/>
    <property type="project" value="UniProtKB-UniRule"/>
</dbReference>
<evidence type="ECO:0000313" key="13">
    <source>
        <dbReference type="Proteomes" id="UP000273083"/>
    </source>
</evidence>
<keyword evidence="13" id="KW-1185">Reference proteome</keyword>
<keyword evidence="8 10" id="KW-0057">Aromatic amino acid biosynthesis</keyword>
<name>A0A3N1XZZ1_9FIRM</name>
<feature type="domain" description="N-(5'phosphoribosyl) anthranilate isomerase (PRAI)" evidence="11">
    <location>
        <begin position="4"/>
        <end position="198"/>
    </location>
</feature>
<comment type="pathway">
    <text evidence="2 10">Amino-acid biosynthesis; L-tryptophan biosynthesis; L-tryptophan from chorismate: step 3/5.</text>
</comment>
<dbReference type="PANTHER" id="PTHR42894:SF1">
    <property type="entry name" value="N-(5'-PHOSPHORIBOSYL)ANTHRANILATE ISOMERASE"/>
    <property type="match status" value="1"/>
</dbReference>
<dbReference type="FunFam" id="3.20.20.70:FF:000075">
    <property type="entry name" value="Tryptophan biosynthesis protein TRP1"/>
    <property type="match status" value="1"/>
</dbReference>
<dbReference type="Gene3D" id="3.20.20.70">
    <property type="entry name" value="Aldolase class I"/>
    <property type="match status" value="1"/>
</dbReference>
<dbReference type="GO" id="GO:0000162">
    <property type="term" value="P:L-tryptophan biosynthetic process"/>
    <property type="evidence" value="ECO:0007669"/>
    <property type="project" value="UniProtKB-UniRule"/>
</dbReference>
<keyword evidence="7 10" id="KW-0822">Tryptophan biosynthesis</keyword>
<evidence type="ECO:0000256" key="7">
    <source>
        <dbReference type="ARBA" id="ARBA00022822"/>
    </source>
</evidence>
<proteinExistence type="inferred from homology"/>
<sequence length="205" mass="23289">MAKIKICGLTRTKDIMAVNEASPDYIGFVFAKSKRQVNYDTAKELKSYLDPKIKSVGVFVNEDIDNIATLCNEKIIDLVQLHGDETKEYIERLKMKISCQIIKAVRVKESQDIFKIHQMPCDYILLDAYHEDQYGGNGISFDWSLISIRNKPFFLAGGIHYGNIQKAIKETNPYCIDISSGVETDGLKDPEKIKEIVDLVRISAY</sequence>
<dbReference type="CDD" id="cd00405">
    <property type="entry name" value="PRAI"/>
    <property type="match status" value="1"/>
</dbReference>
<dbReference type="AlphaFoldDB" id="A0A3N1XZZ1"/>
<accession>A0A3N1XZZ1</accession>
<comment type="similarity">
    <text evidence="3 10">Belongs to the TrpF family.</text>
</comment>
<evidence type="ECO:0000259" key="11">
    <source>
        <dbReference type="Pfam" id="PF00697"/>
    </source>
</evidence>
<dbReference type="InterPro" id="IPR011060">
    <property type="entry name" value="RibuloseP-bd_barrel"/>
</dbReference>
<evidence type="ECO:0000256" key="10">
    <source>
        <dbReference type="HAMAP-Rule" id="MF_00135"/>
    </source>
</evidence>
<dbReference type="Pfam" id="PF00697">
    <property type="entry name" value="PRAI"/>
    <property type="match status" value="1"/>
</dbReference>
<dbReference type="PANTHER" id="PTHR42894">
    <property type="entry name" value="N-(5'-PHOSPHORIBOSYL)ANTHRANILATE ISOMERASE"/>
    <property type="match status" value="1"/>
</dbReference>
<dbReference type="InterPro" id="IPR044643">
    <property type="entry name" value="TrpF_fam"/>
</dbReference>
<evidence type="ECO:0000256" key="1">
    <source>
        <dbReference type="ARBA" id="ARBA00001164"/>
    </source>
</evidence>
<dbReference type="InterPro" id="IPR001240">
    <property type="entry name" value="PRAI_dom"/>
</dbReference>
<evidence type="ECO:0000256" key="8">
    <source>
        <dbReference type="ARBA" id="ARBA00023141"/>
    </source>
</evidence>
<comment type="catalytic activity">
    <reaction evidence="1 10">
        <text>N-(5-phospho-beta-D-ribosyl)anthranilate = 1-(2-carboxyphenylamino)-1-deoxy-D-ribulose 5-phosphate</text>
        <dbReference type="Rhea" id="RHEA:21540"/>
        <dbReference type="ChEBI" id="CHEBI:18277"/>
        <dbReference type="ChEBI" id="CHEBI:58613"/>
        <dbReference type="EC" id="5.3.1.24"/>
    </reaction>
</comment>
<dbReference type="EMBL" id="RJVG01000001">
    <property type="protein sequence ID" value="ROR31848.1"/>
    <property type="molecule type" value="Genomic_DNA"/>
</dbReference>
<dbReference type="UniPathway" id="UPA00035">
    <property type="reaction ID" value="UER00042"/>
</dbReference>
<organism evidence="12 13">
    <name type="scientific">Mobilisporobacter senegalensis</name>
    <dbReference type="NCBI Taxonomy" id="1329262"/>
    <lineage>
        <taxon>Bacteria</taxon>
        <taxon>Bacillati</taxon>
        <taxon>Bacillota</taxon>
        <taxon>Clostridia</taxon>
        <taxon>Lachnospirales</taxon>
        <taxon>Lachnospiraceae</taxon>
        <taxon>Mobilisporobacter</taxon>
    </lineage>
</organism>
<evidence type="ECO:0000313" key="12">
    <source>
        <dbReference type="EMBL" id="ROR31848.1"/>
    </source>
</evidence>
<evidence type="ECO:0000256" key="5">
    <source>
        <dbReference type="ARBA" id="ARBA00022272"/>
    </source>
</evidence>
<protein>
    <recommendedName>
        <fullName evidence="5 10">N-(5'-phosphoribosyl)anthranilate isomerase</fullName>
        <shortName evidence="10">PRAI</shortName>
        <ecNumber evidence="4 10">5.3.1.24</ecNumber>
    </recommendedName>
</protein>
<dbReference type="Proteomes" id="UP000273083">
    <property type="component" value="Unassembled WGS sequence"/>
</dbReference>
<keyword evidence="6 10" id="KW-0028">Amino-acid biosynthesis</keyword>
<evidence type="ECO:0000256" key="3">
    <source>
        <dbReference type="ARBA" id="ARBA00007571"/>
    </source>
</evidence>
<evidence type="ECO:0000256" key="2">
    <source>
        <dbReference type="ARBA" id="ARBA00004664"/>
    </source>
</evidence>
<reference evidence="12 13" key="1">
    <citation type="submission" date="2018-11" db="EMBL/GenBank/DDBJ databases">
        <title>Genomic Encyclopedia of Type Strains, Phase IV (KMG-IV): sequencing the most valuable type-strain genomes for metagenomic binning, comparative biology and taxonomic classification.</title>
        <authorList>
            <person name="Goeker M."/>
        </authorList>
    </citation>
    <scope>NUCLEOTIDE SEQUENCE [LARGE SCALE GENOMIC DNA]</scope>
    <source>
        <strain evidence="12 13">DSM 26537</strain>
    </source>
</reference>
<dbReference type="SUPFAM" id="SSF51366">
    <property type="entry name" value="Ribulose-phoshate binding barrel"/>
    <property type="match status" value="1"/>
</dbReference>
<dbReference type="HAMAP" id="MF_00135">
    <property type="entry name" value="PRAI"/>
    <property type="match status" value="1"/>
</dbReference>
<evidence type="ECO:0000256" key="6">
    <source>
        <dbReference type="ARBA" id="ARBA00022605"/>
    </source>
</evidence>
<keyword evidence="9 10" id="KW-0413">Isomerase</keyword>
<evidence type="ECO:0000256" key="9">
    <source>
        <dbReference type="ARBA" id="ARBA00023235"/>
    </source>
</evidence>
<comment type="caution">
    <text evidence="12">The sequence shown here is derived from an EMBL/GenBank/DDBJ whole genome shotgun (WGS) entry which is preliminary data.</text>
</comment>
<dbReference type="RefSeq" id="WP_123607935.1">
    <property type="nucleotide sequence ID" value="NZ_RJVG01000001.1"/>
</dbReference>
<gene>
    <name evidence="10" type="primary">trpF</name>
    <name evidence="12" type="ORF">EDD66_101467</name>
</gene>
<evidence type="ECO:0000256" key="4">
    <source>
        <dbReference type="ARBA" id="ARBA00012572"/>
    </source>
</evidence>
<dbReference type="OrthoDB" id="9786954at2"/>
<dbReference type="InterPro" id="IPR013785">
    <property type="entry name" value="Aldolase_TIM"/>
</dbReference>